<evidence type="ECO:0000256" key="5">
    <source>
        <dbReference type="ARBA" id="ARBA00022833"/>
    </source>
</evidence>
<dbReference type="PROSITE" id="PS00028">
    <property type="entry name" value="ZINC_FINGER_C2H2_1"/>
    <property type="match status" value="2"/>
</dbReference>
<reference evidence="10" key="1">
    <citation type="journal article" date="2021" name="Open Biol.">
        <title>Shared evolutionary footprints suggest mitochondrial oxidative damage underlies multiple complex I losses in fungi.</title>
        <authorList>
            <person name="Schikora-Tamarit M.A."/>
            <person name="Marcet-Houben M."/>
            <person name="Nosek J."/>
            <person name="Gabaldon T."/>
        </authorList>
    </citation>
    <scope>NUCLEOTIDE SEQUENCE</scope>
    <source>
        <strain evidence="10">CBS6075</strain>
    </source>
</reference>
<keyword evidence="5" id="KW-0862">Zinc</keyword>
<name>A0A9P8PFK5_9ASCO</name>
<dbReference type="PANTHER" id="PTHR40626">
    <property type="entry name" value="MIP31509P"/>
    <property type="match status" value="1"/>
</dbReference>
<evidence type="ECO:0000313" key="11">
    <source>
        <dbReference type="Proteomes" id="UP000769157"/>
    </source>
</evidence>
<dbReference type="Proteomes" id="UP000769157">
    <property type="component" value="Unassembled WGS sequence"/>
</dbReference>
<dbReference type="GO" id="GO:0000978">
    <property type="term" value="F:RNA polymerase II cis-regulatory region sequence-specific DNA binding"/>
    <property type="evidence" value="ECO:0007669"/>
    <property type="project" value="InterPro"/>
</dbReference>
<keyword evidence="2" id="KW-0479">Metal-binding</keyword>
<dbReference type="GO" id="GO:0008270">
    <property type="term" value="F:zinc ion binding"/>
    <property type="evidence" value="ECO:0007669"/>
    <property type="project" value="UniProtKB-KW"/>
</dbReference>
<dbReference type="PROSITE" id="PS50157">
    <property type="entry name" value="ZINC_FINGER_C2H2_2"/>
    <property type="match status" value="2"/>
</dbReference>
<dbReference type="Gene3D" id="3.30.160.60">
    <property type="entry name" value="Classic Zinc Finger"/>
    <property type="match status" value="2"/>
</dbReference>
<evidence type="ECO:0000256" key="4">
    <source>
        <dbReference type="ARBA" id="ARBA00022771"/>
    </source>
</evidence>
<accession>A0A9P8PFK5</accession>
<dbReference type="GO" id="GO:0000981">
    <property type="term" value="F:DNA-binding transcription factor activity, RNA polymerase II-specific"/>
    <property type="evidence" value="ECO:0007669"/>
    <property type="project" value="InterPro"/>
</dbReference>
<dbReference type="GO" id="GO:0006351">
    <property type="term" value="P:DNA-templated transcription"/>
    <property type="evidence" value="ECO:0007669"/>
    <property type="project" value="InterPro"/>
</dbReference>
<dbReference type="Pfam" id="PF04082">
    <property type="entry name" value="Fungal_trans"/>
    <property type="match status" value="1"/>
</dbReference>
<dbReference type="GO" id="GO:0005634">
    <property type="term" value="C:nucleus"/>
    <property type="evidence" value="ECO:0007669"/>
    <property type="project" value="UniProtKB-SubCell"/>
</dbReference>
<keyword evidence="3" id="KW-0677">Repeat</keyword>
<organism evidence="10 11">
    <name type="scientific">Ogataea philodendri</name>
    <dbReference type="NCBI Taxonomy" id="1378263"/>
    <lineage>
        <taxon>Eukaryota</taxon>
        <taxon>Fungi</taxon>
        <taxon>Dikarya</taxon>
        <taxon>Ascomycota</taxon>
        <taxon>Saccharomycotina</taxon>
        <taxon>Pichiomycetes</taxon>
        <taxon>Pichiales</taxon>
        <taxon>Pichiaceae</taxon>
        <taxon>Ogataea</taxon>
    </lineage>
</organism>
<evidence type="ECO:0000256" key="1">
    <source>
        <dbReference type="ARBA" id="ARBA00004123"/>
    </source>
</evidence>
<evidence type="ECO:0000313" key="10">
    <source>
        <dbReference type="EMBL" id="KAH3670725.1"/>
    </source>
</evidence>
<evidence type="ECO:0000256" key="7">
    <source>
        <dbReference type="PROSITE-ProRule" id="PRU00042"/>
    </source>
</evidence>
<dbReference type="CDD" id="cd12148">
    <property type="entry name" value="fungal_TF_MHR"/>
    <property type="match status" value="1"/>
</dbReference>
<evidence type="ECO:0000256" key="2">
    <source>
        <dbReference type="ARBA" id="ARBA00022723"/>
    </source>
</evidence>
<feature type="compositionally biased region" description="Polar residues" evidence="8">
    <location>
        <begin position="1"/>
        <end position="16"/>
    </location>
</feature>
<dbReference type="RefSeq" id="XP_046064150.1">
    <property type="nucleotide sequence ID" value="XM_046201981.1"/>
</dbReference>
<feature type="region of interest" description="Disordered" evidence="8">
    <location>
        <begin position="1"/>
        <end position="25"/>
    </location>
</feature>
<proteinExistence type="predicted"/>
<comment type="subcellular location">
    <subcellularLocation>
        <location evidence="1">Nucleus</location>
    </subcellularLocation>
</comment>
<dbReference type="EMBL" id="JAEUBE010000087">
    <property type="protein sequence ID" value="KAH3670725.1"/>
    <property type="molecule type" value="Genomic_DNA"/>
</dbReference>
<keyword evidence="11" id="KW-1185">Reference proteome</keyword>
<feature type="domain" description="C2H2-type" evidence="9">
    <location>
        <begin position="28"/>
        <end position="57"/>
    </location>
</feature>
<dbReference type="InterPro" id="IPR013087">
    <property type="entry name" value="Znf_C2H2_type"/>
</dbReference>
<dbReference type="Pfam" id="PF00096">
    <property type="entry name" value="zf-C2H2"/>
    <property type="match status" value="2"/>
</dbReference>
<evidence type="ECO:0000256" key="8">
    <source>
        <dbReference type="SAM" id="MobiDB-lite"/>
    </source>
</evidence>
<sequence length="760" mass="87358">MSLQVPPSPISANLTPPKSRKRLDGPPYKCDFPECSKVFQRSEHLSRHKLNHNPKKIFRCDYPACGKTFVRNDLLVRHNKRHEARNEKTNTFTKQLSSANSIVQTHKQEQPPTPTATAPDESAPSLISWLFQDENKPLGQYTSEEMFSTDFSELFSNNGQSFFLQEGFEDLSPSTAILSDQTAPLENPRSEYSKNEYQLTDLNMIKFKTLIPSLATHPDFVQFKLEKLLRTYWKFFHARFPILHKPTFVASQTPPMLLLSMFMIGARLSTIFQDFYSPDHIMDPHTFADTIADPLRWHIFSSPNFQPPAAIWIIQSLLLLEFYEKNCSTRKMHERAHLHHGTTIQLLRRLPSLGGSPQKLGQLEDVNNWYNWIEVESLKRATYMCFYMDTSDAINYGHQMLIYAHQLQLTMPVADEVWDANLESFKYIIKQTSRPQRFLIVLKNLLNGVSTKTNSFGKKVLISGLSAVMFQIQQRDLQLAFGLDKFSSNENASNWRELMTAAFSIWRNDVGDSCCSSRMAIENVESSTTSTQFSLSDTRCKCVVYHIAHICMSISQYDFLIYAGAPWRMNVKPSSALEREAICKRVIEWTETKHARVAVVQCYLLLFEMLLSPQDSKTDFQYDYQADSDLFFRSNAVSISVLVLWSYVYIKCGVEDRTKKETGYEYLRRIRQEFTDITKCSLHTSQTNCSGSEYYGSLLKWSAALDLITKKEQMTGLLDMMGERIATTEYSIVNELGKLIKFCSVRSAGSPSSILHDMYD</sequence>
<dbReference type="SMART" id="SM00355">
    <property type="entry name" value="ZnF_C2H2"/>
    <property type="match status" value="2"/>
</dbReference>
<dbReference type="SUPFAM" id="SSF57667">
    <property type="entry name" value="beta-beta-alpha zinc fingers"/>
    <property type="match status" value="1"/>
</dbReference>
<dbReference type="AlphaFoldDB" id="A0A9P8PFK5"/>
<gene>
    <name evidence="10" type="ORF">OGAPHI_001240</name>
</gene>
<dbReference type="InterPro" id="IPR036236">
    <property type="entry name" value="Znf_C2H2_sf"/>
</dbReference>
<protein>
    <recommendedName>
        <fullName evidence="9">C2H2-type domain-containing protein</fullName>
    </recommendedName>
</protein>
<keyword evidence="6" id="KW-0539">Nucleus</keyword>
<dbReference type="GeneID" id="70233208"/>
<keyword evidence="4 7" id="KW-0863">Zinc-finger</keyword>
<dbReference type="GO" id="GO:0000785">
    <property type="term" value="C:chromatin"/>
    <property type="evidence" value="ECO:0007669"/>
    <property type="project" value="TreeGrafter"/>
</dbReference>
<dbReference type="OrthoDB" id="1405595at2759"/>
<dbReference type="PANTHER" id="PTHR40626:SF11">
    <property type="entry name" value="ZINC FINGER PROTEIN YPR022C"/>
    <property type="match status" value="1"/>
</dbReference>
<feature type="domain" description="C2H2-type" evidence="9">
    <location>
        <begin position="58"/>
        <end position="87"/>
    </location>
</feature>
<reference evidence="10" key="2">
    <citation type="submission" date="2021-01" db="EMBL/GenBank/DDBJ databases">
        <authorList>
            <person name="Schikora-Tamarit M.A."/>
        </authorList>
    </citation>
    <scope>NUCLEOTIDE SEQUENCE</scope>
    <source>
        <strain evidence="10">CBS6075</strain>
    </source>
</reference>
<evidence type="ECO:0000256" key="3">
    <source>
        <dbReference type="ARBA" id="ARBA00022737"/>
    </source>
</evidence>
<evidence type="ECO:0000259" key="9">
    <source>
        <dbReference type="PROSITE" id="PS50157"/>
    </source>
</evidence>
<dbReference type="InterPro" id="IPR051059">
    <property type="entry name" value="VerF-like"/>
</dbReference>
<evidence type="ECO:0000256" key="6">
    <source>
        <dbReference type="ARBA" id="ARBA00023242"/>
    </source>
</evidence>
<comment type="caution">
    <text evidence="10">The sequence shown here is derived from an EMBL/GenBank/DDBJ whole genome shotgun (WGS) entry which is preliminary data.</text>
</comment>
<dbReference type="InterPro" id="IPR007219">
    <property type="entry name" value="XnlR_reg_dom"/>
</dbReference>